<comment type="caution">
    <text evidence="4">The sequence shown here is derived from an EMBL/GenBank/DDBJ whole genome shotgun (WGS) entry which is preliminary data.</text>
</comment>
<feature type="domain" description="TauD/TfdA-like" evidence="3">
    <location>
        <begin position="84"/>
        <end position="257"/>
    </location>
</feature>
<dbReference type="Gene3D" id="3.60.130.10">
    <property type="entry name" value="Clavaminate synthase-like"/>
    <property type="match status" value="1"/>
</dbReference>
<gene>
    <name evidence="4" type="ORF">PV517_46820</name>
</gene>
<protein>
    <submittedName>
        <fullName evidence="4">TauD/TfdA family dioxygenase</fullName>
    </submittedName>
</protein>
<proteinExistence type="predicted"/>
<dbReference type="RefSeq" id="WP_256965106.1">
    <property type="nucleotide sequence ID" value="NZ_JAGJBZ010000002.1"/>
</dbReference>
<dbReference type="InterPro" id="IPR003819">
    <property type="entry name" value="TauD/TfdA-like"/>
</dbReference>
<accession>A0ABU4LK37</accession>
<keyword evidence="2" id="KW-0408">Iron</keyword>
<reference evidence="4 5" key="1">
    <citation type="journal article" date="2023" name="Microb. Genom.">
        <title>Mesoterricola silvestris gen. nov., sp. nov., Mesoterricola sediminis sp. nov., Geothrix oryzae sp. nov., Geothrix edaphica sp. nov., Geothrix rubra sp. nov., and Geothrix limicola sp. nov., six novel members of Acidobacteriota isolated from soils.</title>
        <authorList>
            <person name="Weisberg A.J."/>
            <person name="Pearce E."/>
            <person name="Kramer C.G."/>
            <person name="Chang J.H."/>
            <person name="Clarke C.R."/>
        </authorList>
    </citation>
    <scope>NUCLEOTIDE SEQUENCE [LARGE SCALE GENOMIC DNA]</scope>
    <source>
        <strain evidence="4 5">NRRL_B-2795</strain>
    </source>
</reference>
<keyword evidence="1" id="KW-0560">Oxidoreductase</keyword>
<sequence length="270" mass="29017">MSDVLTLNGRDLTHGPHASGQLANVVTGPGSGRALVRFDGQDHTLNLELGLSLLSGLGPVLSVYPGDGCWSDLTVSLAADPGRTHGVGENRLHVDMVDRDRLPRYIALYCVRADPLGGGASALADLWQAARSLSDGDRTLLAQPVFAYFADQDVHGVGESMERFPVLPEHIDGSAPIRFTAKAHPHLERGELVDVEEPEATAAAFGRFVDAVVACRSTIRLMPGDLLVFDQHRYAHGRMPLGDGQDCYDADERRLLRQSYVGAGELGGTR</sequence>
<evidence type="ECO:0000256" key="1">
    <source>
        <dbReference type="ARBA" id="ARBA00023002"/>
    </source>
</evidence>
<evidence type="ECO:0000256" key="2">
    <source>
        <dbReference type="ARBA" id="ARBA00023004"/>
    </source>
</evidence>
<dbReference type="SUPFAM" id="SSF51197">
    <property type="entry name" value="Clavaminate synthase-like"/>
    <property type="match status" value="1"/>
</dbReference>
<evidence type="ECO:0000259" key="3">
    <source>
        <dbReference type="Pfam" id="PF02668"/>
    </source>
</evidence>
<dbReference type="EMBL" id="JARAVY010000040">
    <property type="protein sequence ID" value="MDX2916169.1"/>
    <property type="molecule type" value="Genomic_DNA"/>
</dbReference>
<keyword evidence="5" id="KW-1185">Reference proteome</keyword>
<dbReference type="InterPro" id="IPR042098">
    <property type="entry name" value="TauD-like_sf"/>
</dbReference>
<dbReference type="Proteomes" id="UP001271723">
    <property type="component" value="Unassembled WGS sequence"/>
</dbReference>
<organism evidence="4 5">
    <name type="scientific">Streptomyces griseiscabiei</name>
    <dbReference type="NCBI Taxonomy" id="2993540"/>
    <lineage>
        <taxon>Bacteria</taxon>
        <taxon>Bacillati</taxon>
        <taxon>Actinomycetota</taxon>
        <taxon>Actinomycetes</taxon>
        <taxon>Kitasatosporales</taxon>
        <taxon>Streptomycetaceae</taxon>
        <taxon>Streptomyces</taxon>
    </lineage>
</organism>
<dbReference type="GO" id="GO:0051213">
    <property type="term" value="F:dioxygenase activity"/>
    <property type="evidence" value="ECO:0007669"/>
    <property type="project" value="UniProtKB-KW"/>
</dbReference>
<evidence type="ECO:0000313" key="5">
    <source>
        <dbReference type="Proteomes" id="UP001271723"/>
    </source>
</evidence>
<dbReference type="Pfam" id="PF02668">
    <property type="entry name" value="TauD"/>
    <property type="match status" value="1"/>
</dbReference>
<name>A0ABU4LK37_9ACTN</name>
<evidence type="ECO:0000313" key="4">
    <source>
        <dbReference type="EMBL" id="MDX2916169.1"/>
    </source>
</evidence>
<keyword evidence="4" id="KW-0223">Dioxygenase</keyword>